<gene>
    <name evidence="1" type="ORF">J5U18_13155</name>
</gene>
<comment type="caution">
    <text evidence="1">The sequence shown here is derived from an EMBL/GenBank/DDBJ whole genome shotgun (WGS) entry which is preliminary data.</text>
</comment>
<dbReference type="PROSITE" id="PS51257">
    <property type="entry name" value="PROKAR_LIPOPROTEIN"/>
    <property type="match status" value="1"/>
</dbReference>
<proteinExistence type="predicted"/>
<dbReference type="Proteomes" id="UP000679691">
    <property type="component" value="Unassembled WGS sequence"/>
</dbReference>
<evidence type="ECO:0008006" key="3">
    <source>
        <dbReference type="Google" id="ProtNLM"/>
    </source>
</evidence>
<evidence type="ECO:0000313" key="1">
    <source>
        <dbReference type="EMBL" id="MBP3944487.1"/>
    </source>
</evidence>
<dbReference type="RefSeq" id="WP_353548002.1">
    <property type="nucleotide sequence ID" value="NZ_JAGKSB010000020.1"/>
</dbReference>
<name>A0A8T4HGP7_9SPHI</name>
<reference evidence="1" key="1">
    <citation type="submission" date="2021-03" db="EMBL/GenBank/DDBJ databases">
        <authorList>
            <person name="Lu T."/>
            <person name="Wang Q."/>
            <person name="Han X."/>
        </authorList>
    </citation>
    <scope>NUCLEOTIDE SEQUENCE</scope>
    <source>
        <strain evidence="1">WQ 2009</strain>
    </source>
</reference>
<dbReference type="EMBL" id="JAGKSB010000020">
    <property type="protein sequence ID" value="MBP3944487.1"/>
    <property type="molecule type" value="Genomic_DNA"/>
</dbReference>
<protein>
    <recommendedName>
        <fullName evidence="3">Major paralogous domain-containing protein</fullName>
    </recommendedName>
</protein>
<evidence type="ECO:0000313" key="2">
    <source>
        <dbReference type="Proteomes" id="UP000679691"/>
    </source>
</evidence>
<organism evidence="1 2">
    <name type="scientific">Rhinopithecimicrobium faecis</name>
    <dbReference type="NCBI Taxonomy" id="2820698"/>
    <lineage>
        <taxon>Bacteria</taxon>
        <taxon>Pseudomonadati</taxon>
        <taxon>Bacteroidota</taxon>
        <taxon>Sphingobacteriia</taxon>
        <taxon>Sphingobacteriales</taxon>
        <taxon>Sphingobacteriaceae</taxon>
        <taxon>Rhinopithecimicrobium</taxon>
    </lineage>
</organism>
<accession>A0A8T4HGP7</accession>
<dbReference type="AlphaFoldDB" id="A0A8T4HGP7"/>
<keyword evidence="2" id="KW-1185">Reference proteome</keyword>
<sequence>MNDKIRTLNIYTLFLFLLVITSCADKEKQDNPQRRGTYLVLNPSVELETSARNTNSLVASAQSQNILSGNSTVDNMQYFDEYDVLATVSNLEASIRNISRANLQQGAAKLLAATADDVATQRLALDVTFRFIMLSGDLIISNSVYKVGEEINIELDGQTTYRWFALSFESNDPELPMPNLAGTLARSELENKNFLFASGTLAAVTGENHLEIIFKRLTARIRVQLNARGLFGRINNETSISIVKNANNENAIKSGDFNIYTGIYANIQNVGPMLASTMVDEPGTPDITVKNGDFYTVDTSAVAAGNLKLRLNEVHVTLDDDRTRSFMTARDVVFNTAFTPKFGNLYELQARLVESAVRVKNILWARSNIIYTIENVDAYRLKSNPGGSTTSSGDTEFWNWQTSSPNSRDYGTLDPCTQVYPAGTWRMPTQQDWEAIGQPDENREILGYIYGAEYAYLWNRDADFPENLAYDDNNLFLSFGGYRDSTGIVYESPSGIGLGILASGQCHYWTSSQVNGAPVGVQASFSRLIWGISWGSITYPTSTTNNGKNIRCVRTSSSV</sequence>